<evidence type="ECO:0000313" key="2">
    <source>
        <dbReference type="Proteomes" id="UP001187471"/>
    </source>
</evidence>
<dbReference type="SUPFAM" id="SSF53756">
    <property type="entry name" value="UDP-Glycosyltransferase/glycogen phosphorylase"/>
    <property type="match status" value="1"/>
</dbReference>
<proteinExistence type="predicted"/>
<accession>A0AA88RXK7</accession>
<dbReference type="PANTHER" id="PTHR11929:SF220">
    <property type="entry name" value="FUCOSYLTRANSFERASE"/>
    <property type="match status" value="1"/>
</dbReference>
<reference evidence="1" key="1">
    <citation type="submission" date="2022-12" db="EMBL/GenBank/DDBJ databases">
        <title>Draft genome assemblies for two species of Escallonia (Escalloniales).</title>
        <authorList>
            <person name="Chanderbali A."/>
            <person name="Dervinis C."/>
            <person name="Anghel I."/>
            <person name="Soltis D."/>
            <person name="Soltis P."/>
            <person name="Zapata F."/>
        </authorList>
    </citation>
    <scope>NUCLEOTIDE SEQUENCE</scope>
    <source>
        <strain evidence="1">UCBG92.1500</strain>
        <tissue evidence="1">Leaf</tissue>
    </source>
</reference>
<dbReference type="AlphaFoldDB" id="A0AA88RXK7"/>
<dbReference type="EMBL" id="JAVXUO010000518">
    <property type="protein sequence ID" value="KAK2991520.1"/>
    <property type="molecule type" value="Genomic_DNA"/>
</dbReference>
<dbReference type="GO" id="GO:0008417">
    <property type="term" value="F:fucosyltransferase activity"/>
    <property type="evidence" value="ECO:0007669"/>
    <property type="project" value="InterPro"/>
</dbReference>
<name>A0AA88RXK7_9ASTE</name>
<organism evidence="1 2">
    <name type="scientific">Escallonia rubra</name>
    <dbReference type="NCBI Taxonomy" id="112253"/>
    <lineage>
        <taxon>Eukaryota</taxon>
        <taxon>Viridiplantae</taxon>
        <taxon>Streptophyta</taxon>
        <taxon>Embryophyta</taxon>
        <taxon>Tracheophyta</taxon>
        <taxon>Spermatophyta</taxon>
        <taxon>Magnoliopsida</taxon>
        <taxon>eudicotyledons</taxon>
        <taxon>Gunneridae</taxon>
        <taxon>Pentapetalae</taxon>
        <taxon>asterids</taxon>
        <taxon>campanulids</taxon>
        <taxon>Escalloniales</taxon>
        <taxon>Escalloniaceae</taxon>
        <taxon>Escallonia</taxon>
    </lineage>
</organism>
<sequence>MVRIQDFAPSPGSVLHIRELKDVDSVAKKMKYVVENADAYNQSIRWKYEGPSDSFKALVDMAAVHSSCRLCIYLATMIHEKEERSFPRRPCNCTRGLETVYHVYARERGRSGTLTLEAFKSAVLLKFNSLKHVPVWKQERPESIRGGSELKVDRIYPLGKTQRQALYTFSFKDDAEFRNHVENNPCAKFEVIFV</sequence>
<dbReference type="PANTHER" id="PTHR11929">
    <property type="entry name" value="ALPHA- 1,3 -FUCOSYLTRANSFERASE"/>
    <property type="match status" value="1"/>
</dbReference>
<keyword evidence="2" id="KW-1185">Reference proteome</keyword>
<comment type="caution">
    <text evidence="1">The sequence shown here is derived from an EMBL/GenBank/DDBJ whole genome shotgun (WGS) entry which is preliminary data.</text>
</comment>
<dbReference type="GO" id="GO:0016020">
    <property type="term" value="C:membrane"/>
    <property type="evidence" value="ECO:0007669"/>
    <property type="project" value="InterPro"/>
</dbReference>
<dbReference type="Proteomes" id="UP001187471">
    <property type="component" value="Unassembled WGS sequence"/>
</dbReference>
<gene>
    <name evidence="1" type="ORF">RJ640_016555</name>
</gene>
<evidence type="ECO:0000313" key="1">
    <source>
        <dbReference type="EMBL" id="KAK2991520.1"/>
    </source>
</evidence>
<dbReference type="InterPro" id="IPR001503">
    <property type="entry name" value="Glyco_trans_10"/>
</dbReference>
<protein>
    <submittedName>
        <fullName evidence="1">Uncharacterized protein</fullName>
    </submittedName>
</protein>